<dbReference type="Pfam" id="PF00096">
    <property type="entry name" value="zf-C2H2"/>
    <property type="match status" value="2"/>
</dbReference>
<keyword evidence="4" id="KW-1185">Reference proteome</keyword>
<sequence length="105" mass="11968">MSAKTDFDQSFDVIPMKQSIHIQHTCDICNYSTADKSNFNKHMKRDGIADKNNNQPQVSGISLCNVCGKTFKSKFGLSLHIKNKHEKTFRHVCTMCNKGFNQKVQ</sequence>
<evidence type="ECO:0000259" key="2">
    <source>
        <dbReference type="PROSITE" id="PS50157"/>
    </source>
</evidence>
<dbReference type="SMART" id="SM00355">
    <property type="entry name" value="ZnF_C2H2"/>
    <property type="match status" value="2"/>
</dbReference>
<proteinExistence type="predicted"/>
<gene>
    <name evidence="3" type="ORF">MHBO_002067</name>
</gene>
<accession>A0ABV2AL32</accession>
<dbReference type="Gene3D" id="3.30.160.60">
    <property type="entry name" value="Classic Zinc Finger"/>
    <property type="match status" value="2"/>
</dbReference>
<organism evidence="3 4">
    <name type="scientific">Bonamia ostreae</name>
    <dbReference type="NCBI Taxonomy" id="126728"/>
    <lineage>
        <taxon>Eukaryota</taxon>
        <taxon>Sar</taxon>
        <taxon>Rhizaria</taxon>
        <taxon>Endomyxa</taxon>
        <taxon>Ascetosporea</taxon>
        <taxon>Haplosporida</taxon>
        <taxon>Bonamia</taxon>
    </lineage>
</organism>
<reference evidence="3 4" key="1">
    <citation type="journal article" date="2024" name="BMC Biol.">
        <title>Comparative genomics of Ascetosporea gives new insight into the evolutionary basis for animal parasitism in Rhizaria.</title>
        <authorList>
            <person name="Hiltunen Thoren M."/>
            <person name="Onut-Brannstrom I."/>
            <person name="Alfjorden A."/>
            <person name="Peckova H."/>
            <person name="Swords F."/>
            <person name="Hooper C."/>
            <person name="Holzer A.S."/>
            <person name="Bass D."/>
            <person name="Burki F."/>
        </authorList>
    </citation>
    <scope>NUCLEOTIDE SEQUENCE [LARGE SCALE GENOMIC DNA]</scope>
    <source>
        <strain evidence="3">20-A016</strain>
    </source>
</reference>
<dbReference type="InterPro" id="IPR036236">
    <property type="entry name" value="Znf_C2H2_sf"/>
</dbReference>
<dbReference type="InterPro" id="IPR013087">
    <property type="entry name" value="Znf_C2H2_type"/>
</dbReference>
<comment type="caution">
    <text evidence="3">The sequence shown here is derived from an EMBL/GenBank/DDBJ whole genome shotgun (WGS) entry which is preliminary data.</text>
</comment>
<evidence type="ECO:0000256" key="1">
    <source>
        <dbReference type="PROSITE-ProRule" id="PRU00042"/>
    </source>
</evidence>
<feature type="domain" description="C2H2-type" evidence="2">
    <location>
        <begin position="62"/>
        <end position="85"/>
    </location>
</feature>
<keyword evidence="1" id="KW-0862">Zinc</keyword>
<dbReference type="SUPFAM" id="SSF57667">
    <property type="entry name" value="beta-beta-alpha zinc fingers"/>
    <property type="match status" value="1"/>
</dbReference>
<dbReference type="Proteomes" id="UP001439008">
    <property type="component" value="Unassembled WGS sequence"/>
</dbReference>
<keyword evidence="1" id="KW-0479">Metal-binding</keyword>
<dbReference type="PROSITE" id="PS00028">
    <property type="entry name" value="ZINC_FINGER_C2H2_1"/>
    <property type="match status" value="1"/>
</dbReference>
<keyword evidence="1" id="KW-0863">Zinc-finger</keyword>
<evidence type="ECO:0000313" key="3">
    <source>
        <dbReference type="EMBL" id="MES1920391.1"/>
    </source>
</evidence>
<name>A0ABV2AL32_9EUKA</name>
<dbReference type="EMBL" id="JBDODL010000644">
    <property type="protein sequence ID" value="MES1920391.1"/>
    <property type="molecule type" value="Genomic_DNA"/>
</dbReference>
<dbReference type="PROSITE" id="PS50157">
    <property type="entry name" value="ZINC_FINGER_C2H2_2"/>
    <property type="match status" value="1"/>
</dbReference>
<evidence type="ECO:0000313" key="4">
    <source>
        <dbReference type="Proteomes" id="UP001439008"/>
    </source>
</evidence>
<protein>
    <recommendedName>
        <fullName evidence="2">C2H2-type domain-containing protein</fullName>
    </recommendedName>
</protein>